<dbReference type="HOGENOM" id="CLU_3401219_0_0_1"/>
<dbReference type="EMBL" id="AF181450">
    <property type="status" value="NOT_ANNOTATED_CDS"/>
    <property type="molecule type" value="Genomic_DNA"/>
</dbReference>
<keyword evidence="2" id="KW-1185">Reference proteome</keyword>
<accession>H0YC43</accession>
<dbReference type="OpenTargets" id="ENSG00000079102"/>
<dbReference type="AlphaFoldDB" id="H0YC43"/>
<reference evidence="1" key="4">
    <citation type="submission" date="2025-08" db="UniProtKB">
        <authorList>
            <consortium name="Ensembl"/>
        </authorList>
    </citation>
    <scope>IDENTIFICATION</scope>
</reference>
<reference evidence="1 2" key="3">
    <citation type="journal article" date="2006" name="Nature">
        <title>DNA sequence and analysis of human chromosome 8.</title>
        <authorList>
            <person name="Nusbaum C."/>
            <person name="Mikkelsen T.S."/>
            <person name="Zody M.C."/>
            <person name="Asakawa S."/>
            <person name="Taudien S."/>
            <person name="Garber M."/>
            <person name="Kodira C.D."/>
            <person name="Schueler M.G."/>
            <person name="Shimizu A."/>
            <person name="Whittaker C.A."/>
            <person name="Chang J.L."/>
            <person name="Cuomo C.A."/>
            <person name="Dewar K."/>
            <person name="FitzGerald M.G."/>
            <person name="Yang X."/>
            <person name="Allen N.R."/>
            <person name="Anderson S."/>
            <person name="Asakawa T."/>
            <person name="Blechschmidt K."/>
            <person name="Bloom T."/>
            <person name="Borowsky M.L."/>
            <person name="Butler J."/>
            <person name="Cook A."/>
            <person name="Corum B."/>
            <person name="DeArellano K."/>
            <person name="DeCaprio D."/>
            <person name="Dooley K.T."/>
            <person name="Dorris L.III."/>
            <person name="Engels R."/>
            <person name="Glockner G."/>
            <person name="Hafez N."/>
            <person name="Hagopian D.S."/>
            <person name="Hall J.L."/>
            <person name="Ishikawa S.K."/>
            <person name="Jaffe D.B."/>
            <person name="Kamat A."/>
            <person name="Kudoh J."/>
            <person name="Lehmann R."/>
            <person name="Lokitsang T."/>
            <person name="Macdonald P."/>
            <person name="Major J.E."/>
            <person name="Matthews C.D."/>
            <person name="Mauceli E."/>
            <person name="Menzel U."/>
            <person name="Mihalev A.H."/>
            <person name="Minoshima S."/>
            <person name="Murayama Y."/>
            <person name="Naylor J.W."/>
            <person name="Nicol R."/>
            <person name="Nguyen C."/>
            <person name="O'Leary S.B."/>
            <person name="O'Neill K."/>
            <person name="Parker S.C."/>
            <person name="Polley A."/>
            <person name="Raymond C.K."/>
            <person name="Reichwald K."/>
            <person name="Rodriguez J."/>
            <person name="Sasaki T."/>
            <person name="Schilhabel M."/>
            <person name="Siddiqui R."/>
            <person name="Smith C.L."/>
            <person name="Sneddon T.P."/>
            <person name="Talamas J.A."/>
            <person name="Tenzin P."/>
            <person name="Topham K."/>
            <person name="Venkataraman V."/>
            <person name="Wen G."/>
            <person name="Yamazaki S."/>
            <person name="Young S.K."/>
            <person name="Zeng Q."/>
            <person name="Zimmer A.R."/>
            <person name="Rosenthal A."/>
            <person name="Birren B.W."/>
            <person name="Platzer M."/>
            <person name="Shimizu N."/>
            <person name="Lander E.S."/>
        </authorList>
    </citation>
    <scope>NUCLEOTIDE SEQUENCE [LARGE SCALE GENOMIC DNA]</scope>
</reference>
<feature type="non-terminal residue" evidence="1">
    <location>
        <position position="1"/>
    </location>
</feature>
<reference evidence="1 2" key="1">
    <citation type="journal article" date="2001" name="Nature">
        <title>Initial sequencing and analysis of the human genome.</title>
        <authorList>
            <consortium name="International Human Genome Sequencing Consortium"/>
            <person name="Lander E.S."/>
            <person name="Linton L.M."/>
            <person name="Birren B."/>
            <person name="Nusbaum C."/>
            <person name="Zody M.C."/>
            <person name="Baldwin J."/>
            <person name="Devon K."/>
            <person name="Dewar K."/>
            <person name="Doyle M."/>
            <person name="FitzHugh W."/>
            <person name="Funke R."/>
            <person name="Gage D."/>
            <person name="Harris K."/>
            <person name="Heaford A."/>
            <person name="Howland J."/>
            <person name="Kann L."/>
            <person name="Lehoczky J."/>
            <person name="LeVine R."/>
            <person name="McEwan P."/>
            <person name="McKernan K."/>
            <person name="Meldrim J."/>
            <person name="Mesirov J.P."/>
            <person name="Miranda C."/>
            <person name="Morris W."/>
            <person name="Naylor J."/>
            <person name="Raymond C."/>
            <person name="Rosetti M."/>
            <person name="Santos R."/>
            <person name="Sheridan A."/>
            <person name="Sougnez C."/>
            <person name="Stange-Thomann N."/>
            <person name="Stojanovic N."/>
            <person name="Subramanian A."/>
            <person name="Wyman D."/>
            <person name="Rogers J."/>
            <person name="Sulston J."/>
            <person name="Ainscough R."/>
            <person name="Beck S."/>
            <person name="Bentley D."/>
            <person name="Burton J."/>
            <person name="Clee C."/>
            <person name="Carter N."/>
            <person name="Coulson A."/>
            <person name="Deadman R."/>
            <person name="Deloukas P."/>
            <person name="Dunham A."/>
            <person name="Dunham I."/>
            <person name="Durbin R."/>
            <person name="French L."/>
            <person name="Grafham D."/>
            <person name="Gregory S."/>
            <person name="Hubbard T."/>
            <person name="Humphray S."/>
            <person name="Hunt A."/>
            <person name="Jones M."/>
            <person name="Lloyd C."/>
            <person name="McMurray A."/>
            <person name="Matthews L."/>
            <person name="Mercer S."/>
            <person name="Milne S."/>
            <person name="Mullikin J.C."/>
            <person name="Mungall A."/>
            <person name="Plumb R."/>
            <person name="Ross M."/>
            <person name="Shownkeen R."/>
            <person name="Sims S."/>
            <person name="Waterston R.H."/>
            <person name="Wilson R.K."/>
            <person name="Hillier L.W."/>
            <person name="McPherson J.D."/>
            <person name="Marra M.A."/>
            <person name="Mardis E.R."/>
            <person name="Fulton L.A."/>
            <person name="Chinwalla A.T."/>
            <person name="Pepin K.H."/>
            <person name="Gish W.R."/>
            <person name="Chissoe S.L."/>
            <person name="Wendl M.C."/>
            <person name="Delehaunty K.D."/>
            <person name="Miner T.L."/>
            <person name="Delehaunty A."/>
            <person name="Kramer J.B."/>
            <person name="Cook L.L."/>
            <person name="Fulton R.S."/>
            <person name="Johnson D.L."/>
            <person name="Minx P.J."/>
            <person name="Clifton S.W."/>
            <person name="Hawkins T."/>
            <person name="Branscomb E."/>
            <person name="Predki P."/>
            <person name="Richardson P."/>
            <person name="Wenning S."/>
            <person name="Slezak T."/>
            <person name="Doggett N."/>
            <person name="Cheng J.F."/>
            <person name="Olsen A."/>
            <person name="Lucas S."/>
            <person name="Elkin C."/>
            <person name="Uberbacher E."/>
            <person name="Frazier M."/>
            <person name="Gibbs R.A."/>
            <person name="Muzny D.M."/>
            <person name="Scherer S.E."/>
            <person name="Bouck J.B."/>
            <person name="Sodergren E.J."/>
            <person name="Worley K.C."/>
            <person name="Rives C.M."/>
            <person name="Gorrell J.H."/>
            <person name="Metzker M.L."/>
            <person name="Naylor S.L."/>
            <person name="Kucherlapati R.S."/>
            <person name="Nelson D.L."/>
            <person name="Weinstock G.M."/>
            <person name="Sakaki Y."/>
            <person name="Fujiyama A."/>
            <person name="Hattori M."/>
            <person name="Yada T."/>
            <person name="Toyoda A."/>
            <person name="Itoh T."/>
            <person name="Kawagoe C."/>
            <person name="Watanabe H."/>
            <person name="Totoki Y."/>
            <person name="Taylor T."/>
            <person name="Weissenbach J."/>
            <person name="Heilig R."/>
            <person name="Saurin W."/>
            <person name="Artiguenave F."/>
            <person name="Brottier P."/>
            <person name="Bruls T."/>
            <person name="Pelletier E."/>
            <person name="Robert C."/>
            <person name="Wincker P."/>
            <person name="Smith D.R."/>
            <person name="Doucette-Stamm L."/>
            <person name="Rubenfield M."/>
            <person name="Weinstock K."/>
            <person name="Lee H.M."/>
            <person name="Dubois J."/>
            <person name="Rosenthal A."/>
            <person name="Platzer M."/>
            <person name="Nyakatura G."/>
            <person name="Taudien S."/>
            <person name="Rump A."/>
            <person name="Yang H."/>
            <person name="Yu J."/>
            <person name="Wang J."/>
            <person name="Huang G."/>
            <person name="Gu J."/>
            <person name="Hood L."/>
            <person name="Rowen L."/>
            <person name="Madan A."/>
            <person name="Qin S."/>
            <person name="Davis R.W."/>
            <person name="Federspiel N.A."/>
            <person name="Abola A.P."/>
            <person name="Proctor M.J."/>
            <person name="Myers R.M."/>
            <person name="Schmutz J."/>
            <person name="Dickson M."/>
            <person name="Grimwood J."/>
            <person name="Cox D.R."/>
            <person name="Olson M.V."/>
            <person name="Kaul R."/>
            <person name="Raymond C."/>
            <person name="Shimizu N."/>
            <person name="Kawasaki K."/>
            <person name="Minoshima S."/>
            <person name="Evans G.A."/>
            <person name="Athanasiou M."/>
            <person name="Schultz R."/>
            <person name="Roe B.A."/>
            <person name="Chen F."/>
            <person name="Pan H."/>
            <person name="Ramser J."/>
            <person name="Lehrach H."/>
            <person name="Reinhardt R."/>
            <person name="McCombie W.R."/>
            <person name="de la Bastide M."/>
            <person name="Dedhia N."/>
            <person name="Blocker H."/>
            <person name="Hornischer K."/>
            <person name="Nordsiek G."/>
            <person name="Agarwala R."/>
            <person name="Aravind L."/>
            <person name="Bailey J.A."/>
            <person name="Bateman A."/>
            <person name="Batzoglou S."/>
            <person name="Birney E."/>
            <person name="Bork P."/>
            <person name="Brown D.G."/>
            <person name="Burge C.B."/>
            <person name="Cerutti L."/>
            <person name="Chen H.C."/>
            <person name="Church D."/>
            <person name="Clamp M."/>
            <person name="Copley R.R."/>
            <person name="Doerks T."/>
            <person name="Eddy S.R."/>
            <person name="Eichler E.E."/>
            <person name="Furey T.S."/>
            <person name="Galagan J."/>
            <person name="Gilbert J.G."/>
            <person name="Harmon C."/>
            <person name="Hayashizaki Y."/>
            <person name="Haussler D."/>
            <person name="Hermjakob H."/>
            <person name="Hokamp K."/>
            <person name="Jang W."/>
            <person name="Johnson L.S."/>
            <person name="Jones T.A."/>
            <person name="Kasif S."/>
            <person name="Kaspryzk A."/>
            <person name="Kennedy S."/>
            <person name="Kent W.J."/>
            <person name="Kitts P."/>
            <person name="Koonin E.V."/>
            <person name="Korf I."/>
            <person name="Kulp D."/>
            <person name="Lancet D."/>
            <person name="Lowe T.M."/>
            <person name="McLysaght A."/>
            <person name="Mikkelsen T."/>
            <person name="Moran J.V."/>
            <person name="Mulder N."/>
            <person name="Pollara V.J."/>
            <person name="Ponting C.P."/>
            <person name="Schuler G."/>
            <person name="Schultz J."/>
            <person name="Slater G."/>
            <person name="Smit A.F."/>
            <person name="Stupka E."/>
            <person name="Szustakowski J."/>
            <person name="Thierry-Mieg D."/>
            <person name="Thierry-Mieg J."/>
            <person name="Wagner L."/>
            <person name="Wallis J."/>
            <person name="Wheeler R."/>
            <person name="Williams A."/>
            <person name="Wolf Y.I."/>
            <person name="Wolfe K.H."/>
            <person name="Yang S.P."/>
            <person name="Yeh R.F."/>
            <person name="Collins F."/>
            <person name="Guyer M.S."/>
            <person name="Peterson J."/>
            <person name="Felsenfeld A."/>
            <person name="Wetterstrand K.A."/>
            <person name="Patrinos A."/>
            <person name="Morgan M.J."/>
            <person name="de Jong P."/>
            <person name="Catanese J.J."/>
            <person name="Osoegawa K."/>
            <person name="Shizuya H."/>
            <person name="Choi S."/>
            <person name="Chen Y.J."/>
        </authorList>
    </citation>
    <scope>NUCLEOTIDE SEQUENCE [LARGE SCALE GENOMIC DNA]</scope>
</reference>
<dbReference type="Bgee" id="ENSG00000079102">
    <property type="expression patterns" value="Expressed in secondary oocyte and 200 other cell types or tissues"/>
</dbReference>
<reference evidence="1 2" key="2">
    <citation type="journal article" date="2004" name="Nature">
        <title>Finishing the euchromatic sequence of the human genome.</title>
        <authorList>
            <consortium name="International Human Genome Sequencing Consortium"/>
        </authorList>
    </citation>
    <scope>NUCLEOTIDE SEQUENCE [LARGE SCALE GENOMIC DNA]</scope>
</reference>
<sequence>ASRCERKREEANSRQLFSHQLFPSISYLNVL</sequence>
<dbReference type="HGNC" id="HGNC:1535">
    <property type="gene designation" value="RUNX1T1"/>
</dbReference>
<dbReference type="EMBL" id="KF458797">
    <property type="status" value="NOT_ANNOTATED_CDS"/>
    <property type="molecule type" value="Genomic_DNA"/>
</dbReference>
<dbReference type="EMBL" id="AC103680">
    <property type="status" value="NOT_ANNOTATED_CDS"/>
    <property type="molecule type" value="Genomic_DNA"/>
</dbReference>
<dbReference type="Ensembl" id="ENST00000518361.1">
    <property type="protein sequence ID" value="ENSP00000430863.1"/>
    <property type="gene ID" value="ENSG00000079102.19"/>
</dbReference>
<dbReference type="UCSC" id="uc064okw.1">
    <property type="organism name" value="human"/>
</dbReference>
<evidence type="ECO:0000313" key="1">
    <source>
        <dbReference type="Ensembl" id="ENSP00000430863.1"/>
    </source>
</evidence>
<dbReference type="OrthoDB" id="8872930at2759"/>
<reference evidence="1" key="5">
    <citation type="submission" date="2025-09" db="UniProtKB">
        <authorList>
            <consortium name="Ensembl"/>
        </authorList>
    </citation>
    <scope>IDENTIFICATION</scope>
</reference>
<protein>
    <submittedName>
        <fullName evidence="1">RUNX1 partner transcriptional co-repressor 1</fullName>
    </submittedName>
</protein>
<dbReference type="VEuPathDB" id="HostDB:ENSG00000079102"/>
<proteinExistence type="predicted"/>
<dbReference type="GeneTree" id="ENSGT00950000183176"/>
<dbReference type="Proteomes" id="UP000005640">
    <property type="component" value="Chromosome 8"/>
</dbReference>
<evidence type="ECO:0000313" key="2">
    <source>
        <dbReference type="Proteomes" id="UP000005640"/>
    </source>
</evidence>
<organism evidence="1 2">
    <name type="scientific">Homo sapiens</name>
    <name type="common">Human</name>
    <dbReference type="NCBI Taxonomy" id="9606"/>
    <lineage>
        <taxon>Eukaryota</taxon>
        <taxon>Metazoa</taxon>
        <taxon>Chordata</taxon>
        <taxon>Craniata</taxon>
        <taxon>Vertebrata</taxon>
        <taxon>Euteleostomi</taxon>
        <taxon>Mammalia</taxon>
        <taxon>Eutheria</taxon>
        <taxon>Euarchontoglires</taxon>
        <taxon>Primates</taxon>
        <taxon>Haplorrhini</taxon>
        <taxon>Catarrhini</taxon>
        <taxon>Hominidae</taxon>
        <taxon>Homo</taxon>
    </lineage>
</organism>
<dbReference type="EMBL" id="AC104339">
    <property type="status" value="NOT_ANNOTATED_CDS"/>
    <property type="molecule type" value="Genomic_DNA"/>
</dbReference>
<dbReference type="Ensembl" id="ENST00000518361.1">
    <property type="protein sequence ID" value="ENSP00000430863.1"/>
    <property type="gene ID" value="ENSG00000079102.18"/>
</dbReference>
<dbReference type="ExpressionAtlas" id="H0YC43">
    <property type="expression patterns" value="baseline and differential"/>
</dbReference>
<gene>
    <name evidence="1" type="primary">RUNX1T1</name>
</gene>
<dbReference type="ChiTaRS" id="RUNX1T1">
    <property type="organism name" value="human"/>
</dbReference>
<name>H0YC43_HUMAN</name>